<dbReference type="GO" id="GO:0006354">
    <property type="term" value="P:DNA-templated transcription elongation"/>
    <property type="evidence" value="ECO:0007669"/>
    <property type="project" value="TreeGrafter"/>
</dbReference>
<dbReference type="AlphaFoldDB" id="A0A1E7Q456"/>
<evidence type="ECO:0000313" key="3">
    <source>
        <dbReference type="Proteomes" id="UP000242258"/>
    </source>
</evidence>
<dbReference type="Proteomes" id="UP000242258">
    <property type="component" value="Unassembled WGS sequence"/>
</dbReference>
<dbReference type="EMBL" id="MKEK01000001">
    <property type="protein sequence ID" value="OEY68927.1"/>
    <property type="molecule type" value="Genomic_DNA"/>
</dbReference>
<comment type="caution">
    <text evidence="2">The sequence shown here is derived from an EMBL/GenBank/DDBJ whole genome shotgun (WGS) entry which is preliminary data.</text>
</comment>
<accession>A0A1E7Q456</accession>
<dbReference type="InterPro" id="IPR018151">
    <property type="entry name" value="TF_GreA/GreB_CS"/>
</dbReference>
<dbReference type="STRING" id="1628148.BI198_04610"/>
<dbReference type="GO" id="GO:0032784">
    <property type="term" value="P:regulation of DNA-templated transcription elongation"/>
    <property type="evidence" value="ECO:0007669"/>
    <property type="project" value="InterPro"/>
</dbReference>
<dbReference type="InterPro" id="IPR001437">
    <property type="entry name" value="Tscrpt_elong_fac_GreA/B_C"/>
</dbReference>
<dbReference type="PANTHER" id="PTHR30437">
    <property type="entry name" value="TRANSCRIPTION ELONGATION FACTOR GREA"/>
    <property type="match status" value="1"/>
</dbReference>
<proteinExistence type="predicted"/>
<keyword evidence="3" id="KW-1185">Reference proteome</keyword>
<reference evidence="3" key="1">
    <citation type="submission" date="2016-09" db="EMBL/GenBank/DDBJ databases">
        <authorList>
            <person name="Wan X."/>
            <person name="Hou S."/>
        </authorList>
    </citation>
    <scope>NUCLEOTIDE SEQUENCE [LARGE SCALE GENOMIC DNA]</scope>
    <source>
        <strain evidence="3">KH87</strain>
    </source>
</reference>
<dbReference type="SUPFAM" id="SSF54534">
    <property type="entry name" value="FKBP-like"/>
    <property type="match status" value="1"/>
</dbReference>
<gene>
    <name evidence="2" type="ORF">BI198_04610</name>
</gene>
<dbReference type="InterPro" id="IPR023459">
    <property type="entry name" value="Tscrpt_elong_fac_GreA/B_fam"/>
</dbReference>
<dbReference type="GO" id="GO:0070063">
    <property type="term" value="F:RNA polymerase binding"/>
    <property type="evidence" value="ECO:0007669"/>
    <property type="project" value="InterPro"/>
</dbReference>
<evidence type="ECO:0000259" key="1">
    <source>
        <dbReference type="Pfam" id="PF01272"/>
    </source>
</evidence>
<organism evidence="2 3">
    <name type="scientific">Rheinheimera salexigens</name>
    <dbReference type="NCBI Taxonomy" id="1628148"/>
    <lineage>
        <taxon>Bacteria</taxon>
        <taxon>Pseudomonadati</taxon>
        <taxon>Pseudomonadota</taxon>
        <taxon>Gammaproteobacteria</taxon>
        <taxon>Chromatiales</taxon>
        <taxon>Chromatiaceae</taxon>
        <taxon>Rheinheimera</taxon>
    </lineage>
</organism>
<dbReference type="Gene3D" id="3.10.50.30">
    <property type="entry name" value="Transcription elongation factor, GreA/GreB, C-terminal domain"/>
    <property type="match status" value="1"/>
</dbReference>
<dbReference type="GO" id="GO:0003677">
    <property type="term" value="F:DNA binding"/>
    <property type="evidence" value="ECO:0007669"/>
    <property type="project" value="InterPro"/>
</dbReference>
<feature type="domain" description="Transcription elongation factor GreA/GreB C-terminal" evidence="1">
    <location>
        <begin position="56"/>
        <end position="127"/>
    </location>
</feature>
<evidence type="ECO:0000313" key="2">
    <source>
        <dbReference type="EMBL" id="OEY68927.1"/>
    </source>
</evidence>
<dbReference type="Pfam" id="PF01272">
    <property type="entry name" value="GreA_GreB"/>
    <property type="match status" value="1"/>
</dbReference>
<sequence>MLFNPIFSFFKSLSSKTRQCLLMSALVPLTPLMLHNTMQQLEDRKTSEQDCLAPLKVSLGCAVYLESEQQQSKSWLTLVASPDANLQQGELSVLSPLGQAILGKDVGDEVQVRILGSAMRFVIAEITKTQSISNIESPTFFAEQIVS</sequence>
<name>A0A1E7Q456_9GAMM</name>
<dbReference type="PROSITE" id="PS00830">
    <property type="entry name" value="GREAB_2"/>
    <property type="match status" value="1"/>
</dbReference>
<dbReference type="InterPro" id="IPR036953">
    <property type="entry name" value="GreA/GreB_C_sf"/>
</dbReference>
<dbReference type="PANTHER" id="PTHR30437:SF4">
    <property type="entry name" value="TRANSCRIPTION ELONGATION FACTOR GREA"/>
    <property type="match status" value="1"/>
</dbReference>
<protein>
    <recommendedName>
        <fullName evidence="1">Transcription elongation factor GreA/GreB C-terminal domain-containing protein</fullName>
    </recommendedName>
</protein>